<sequence>MTSEPDAQPTAETDATDAVTSPADDAPDAATDLPGGPARRRGPLRAGERVQLTDTKGRLHTILLTTDGYFQSQRGSFRHTELIGKPEGTVLTTATGHQLLALRPLLSDYVLSMPRGAAVVYPKDAGQIVQMGDIYPGARVVEAGVGSGALSMSLLSAIGERGRLLSVERREDFAEIAVGNVESWFGGTHPAWDVRVGDLADVLPGAVEPGTVDRMVLDMLAPWENLEVAADALVPGGVLVAYVATATQLSRFAEDVRATECFTEPHAWESMVRTWHLEGLSVRPDHRMIAHTGFLVTTRRLAPGNTPPQRTRRPAKGAYPADGDWSPEDVGERVISDKKVRRVRRDIARRAEIEESGMASRPGSRPSGTGAPVTPSSSGPSAPPDVPTGGAGAPVAPSPANAPTAVTPASPDVAGP</sequence>
<keyword evidence="3" id="KW-0949">S-adenosyl-L-methionine</keyword>
<dbReference type="GO" id="GO:0031515">
    <property type="term" value="C:tRNA (m1A) methyltransferase complex"/>
    <property type="evidence" value="ECO:0007669"/>
    <property type="project" value="InterPro"/>
</dbReference>
<dbReference type="EMBL" id="WHPC01000003">
    <property type="protein sequence ID" value="MPV35717.1"/>
    <property type="molecule type" value="Genomic_DNA"/>
</dbReference>
<name>A0A6N7EGB3_9MICO</name>
<evidence type="ECO:0000256" key="4">
    <source>
        <dbReference type="ARBA" id="ARBA00022694"/>
    </source>
</evidence>
<dbReference type="Gene3D" id="3.40.50.150">
    <property type="entry name" value="Vaccinia Virus protein VP39"/>
    <property type="match status" value="1"/>
</dbReference>
<comment type="caution">
    <text evidence="7">The sequence shown here is derived from an EMBL/GenBank/DDBJ whole genome shotgun (WGS) entry which is preliminary data.</text>
</comment>
<keyword evidence="4" id="KW-0819">tRNA processing</keyword>
<feature type="compositionally biased region" description="Low complexity" evidence="5">
    <location>
        <begin position="16"/>
        <end position="37"/>
    </location>
</feature>
<gene>
    <name evidence="7" type="ORF">GB881_01400</name>
</gene>
<dbReference type="Proteomes" id="UP000437709">
    <property type="component" value="Unassembled WGS sequence"/>
</dbReference>
<evidence type="ECO:0000256" key="1">
    <source>
        <dbReference type="ARBA" id="ARBA00022603"/>
    </source>
</evidence>
<evidence type="ECO:0000313" key="8">
    <source>
        <dbReference type="Proteomes" id="UP000437709"/>
    </source>
</evidence>
<dbReference type="PANTHER" id="PTHR12133">
    <property type="entry name" value="TRNA (ADENINE(58)-N(1))-METHYLTRANSFERASE"/>
    <property type="match status" value="1"/>
</dbReference>
<protein>
    <submittedName>
        <fullName evidence="7">tRNA (Adenine-N1)-methyltransferase</fullName>
    </submittedName>
</protein>
<evidence type="ECO:0000256" key="5">
    <source>
        <dbReference type="SAM" id="MobiDB-lite"/>
    </source>
</evidence>
<dbReference type="Pfam" id="PF14801">
    <property type="entry name" value="TrmI-like_N"/>
    <property type="match status" value="1"/>
</dbReference>
<evidence type="ECO:0000256" key="2">
    <source>
        <dbReference type="ARBA" id="ARBA00022679"/>
    </source>
</evidence>
<dbReference type="CDD" id="cd02440">
    <property type="entry name" value="AdoMet_MTases"/>
    <property type="match status" value="1"/>
</dbReference>
<proteinExistence type="predicted"/>
<dbReference type="AlphaFoldDB" id="A0A6N7EGB3"/>
<reference evidence="7 8" key="1">
    <citation type="submission" date="2019-10" db="EMBL/GenBank/DDBJ databases">
        <title>Georgenia wutianyii sp. nov. and Georgenia yuyongxinii sp. nov. isolated from plateau pika (Ochotona curzoniae) in the Qinghai-Tibet plateau of China.</title>
        <authorList>
            <person name="Tian Z."/>
        </authorList>
    </citation>
    <scope>NUCLEOTIDE SEQUENCE [LARGE SCALE GENOMIC DNA]</scope>
    <source>
        <strain evidence="7 8">JCM 19765</strain>
    </source>
</reference>
<keyword evidence="2 7" id="KW-0808">Transferase</keyword>
<organism evidence="7 8">
    <name type="scientific">Georgenia subflava</name>
    <dbReference type="NCBI Taxonomy" id="1622177"/>
    <lineage>
        <taxon>Bacteria</taxon>
        <taxon>Bacillati</taxon>
        <taxon>Actinomycetota</taxon>
        <taxon>Actinomycetes</taxon>
        <taxon>Micrococcales</taxon>
        <taxon>Bogoriellaceae</taxon>
        <taxon>Georgenia</taxon>
    </lineage>
</organism>
<keyword evidence="8" id="KW-1185">Reference proteome</keyword>
<feature type="compositionally biased region" description="Low complexity" evidence="5">
    <location>
        <begin position="393"/>
        <end position="416"/>
    </location>
</feature>
<dbReference type="InterPro" id="IPR029063">
    <property type="entry name" value="SAM-dependent_MTases_sf"/>
</dbReference>
<dbReference type="Pfam" id="PF08704">
    <property type="entry name" value="GCD14"/>
    <property type="match status" value="1"/>
</dbReference>
<dbReference type="GO" id="GO:0160107">
    <property type="term" value="F:tRNA (adenine(58)-N1)-methyltransferase activity"/>
    <property type="evidence" value="ECO:0007669"/>
    <property type="project" value="InterPro"/>
</dbReference>
<feature type="domain" description="tRNA (adenine(58)-N(1))-methyltransferase catalytic subunit TRM61 C-terminal" evidence="6">
    <location>
        <begin position="110"/>
        <end position="277"/>
    </location>
</feature>
<accession>A0A6N7EGB3</accession>
<evidence type="ECO:0000313" key="7">
    <source>
        <dbReference type="EMBL" id="MPV35717.1"/>
    </source>
</evidence>
<evidence type="ECO:0000256" key="3">
    <source>
        <dbReference type="ARBA" id="ARBA00022691"/>
    </source>
</evidence>
<dbReference type="InterPro" id="IPR049470">
    <property type="entry name" value="TRM61_C"/>
</dbReference>
<feature type="region of interest" description="Disordered" evidence="5">
    <location>
        <begin position="1"/>
        <end position="52"/>
    </location>
</feature>
<feature type="region of interest" description="Disordered" evidence="5">
    <location>
        <begin position="299"/>
        <end position="330"/>
    </location>
</feature>
<dbReference type="GO" id="GO:0030488">
    <property type="term" value="P:tRNA methylation"/>
    <property type="evidence" value="ECO:0007669"/>
    <property type="project" value="InterPro"/>
</dbReference>
<dbReference type="Gene3D" id="3.10.330.20">
    <property type="match status" value="1"/>
</dbReference>
<feature type="region of interest" description="Disordered" evidence="5">
    <location>
        <begin position="349"/>
        <end position="416"/>
    </location>
</feature>
<dbReference type="InterPro" id="IPR014816">
    <property type="entry name" value="tRNA_MeTrfase_Gcd14"/>
</dbReference>
<evidence type="ECO:0000259" key="6">
    <source>
        <dbReference type="Pfam" id="PF08704"/>
    </source>
</evidence>
<keyword evidence="1 7" id="KW-0489">Methyltransferase</keyword>
<dbReference type="SUPFAM" id="SSF53335">
    <property type="entry name" value="S-adenosyl-L-methionine-dependent methyltransferases"/>
    <property type="match status" value="1"/>
</dbReference>
<dbReference type="PROSITE" id="PS51620">
    <property type="entry name" value="SAM_TRM61"/>
    <property type="match status" value="1"/>
</dbReference>
<dbReference type="FunFam" id="3.40.50.150:FF:000019">
    <property type="entry name" value="tRNA (adenine(58)-N(1))-methyltransferase TrmI"/>
    <property type="match status" value="1"/>
</dbReference>
<dbReference type="PANTHER" id="PTHR12133:SF1">
    <property type="entry name" value="TRNA (ADENINE(58)-N(1))-METHYLTRANSFERASE, MITOCHONDRIAL"/>
    <property type="match status" value="1"/>
</dbReference>